<evidence type="ECO:0000313" key="3">
    <source>
        <dbReference type="Proteomes" id="UP001296706"/>
    </source>
</evidence>
<evidence type="ECO:0000256" key="1">
    <source>
        <dbReference type="SAM" id="Phobius"/>
    </source>
</evidence>
<protein>
    <recommendedName>
        <fullName evidence="4">Lipoprotein</fullName>
    </recommendedName>
</protein>
<reference evidence="2 3" key="1">
    <citation type="submission" date="2020-04" db="EMBL/GenBank/DDBJ databases">
        <authorList>
            <person name="Klaysubun C."/>
            <person name="Duangmal K."/>
            <person name="Lipun K."/>
        </authorList>
    </citation>
    <scope>NUCLEOTIDE SEQUENCE [LARGE SCALE GENOMIC DNA]</scope>
    <source>
        <strain evidence="2 3">JCM 11839</strain>
    </source>
</reference>
<evidence type="ECO:0008006" key="4">
    <source>
        <dbReference type="Google" id="ProtNLM"/>
    </source>
</evidence>
<feature type="transmembrane region" description="Helical" evidence="1">
    <location>
        <begin position="84"/>
        <end position="104"/>
    </location>
</feature>
<evidence type="ECO:0000313" key="2">
    <source>
        <dbReference type="EMBL" id="NMH76828.1"/>
    </source>
</evidence>
<feature type="transmembrane region" description="Helical" evidence="1">
    <location>
        <begin position="126"/>
        <end position="147"/>
    </location>
</feature>
<organism evidence="2 3">
    <name type="scientific">Pseudonocardia xinjiangensis</name>
    <dbReference type="NCBI Taxonomy" id="75289"/>
    <lineage>
        <taxon>Bacteria</taxon>
        <taxon>Bacillati</taxon>
        <taxon>Actinomycetota</taxon>
        <taxon>Actinomycetes</taxon>
        <taxon>Pseudonocardiales</taxon>
        <taxon>Pseudonocardiaceae</taxon>
        <taxon>Pseudonocardia</taxon>
    </lineage>
</organism>
<gene>
    <name evidence="2" type="ORF">HF577_06910</name>
</gene>
<keyword evidence="1" id="KW-1133">Transmembrane helix</keyword>
<feature type="transmembrane region" description="Helical" evidence="1">
    <location>
        <begin position="38"/>
        <end position="63"/>
    </location>
</feature>
<dbReference type="EMBL" id="JAAXKY010000014">
    <property type="protein sequence ID" value="NMH76828.1"/>
    <property type="molecule type" value="Genomic_DNA"/>
</dbReference>
<sequence length="162" mass="17112">MGTFISRYGARPAHLALLLVSFAVAAYAASFLLGDPALLTVLVWFVGAAVVHDLVLFPLYAAADGFLTATVARLPRPRVPVINHIRIPALGAGLTLLMFLPGIIRQGGVTHMAATGLDQQPYLGRWLWLVVVLFAVSAVVYGVRLLLARRSTGDLPAGAGAT</sequence>
<comment type="caution">
    <text evidence="2">The sequence shown here is derived from an EMBL/GenBank/DDBJ whole genome shotgun (WGS) entry which is preliminary data.</text>
</comment>
<keyword evidence="1" id="KW-0812">Transmembrane</keyword>
<accession>A0ABX1R8X7</accession>
<name>A0ABX1R8X7_9PSEU</name>
<keyword evidence="1" id="KW-0472">Membrane</keyword>
<dbReference type="Proteomes" id="UP001296706">
    <property type="component" value="Unassembled WGS sequence"/>
</dbReference>
<keyword evidence="3" id="KW-1185">Reference proteome</keyword>
<proteinExistence type="predicted"/>